<accession>M7SLV7</accession>
<keyword evidence="3" id="KW-1185">Reference proteome</keyword>
<organism evidence="2 3">
    <name type="scientific">Eutypa lata (strain UCR-EL1)</name>
    <name type="common">Grapevine dieback disease fungus</name>
    <name type="synonym">Eutypa armeniacae</name>
    <dbReference type="NCBI Taxonomy" id="1287681"/>
    <lineage>
        <taxon>Eukaryota</taxon>
        <taxon>Fungi</taxon>
        <taxon>Dikarya</taxon>
        <taxon>Ascomycota</taxon>
        <taxon>Pezizomycotina</taxon>
        <taxon>Sordariomycetes</taxon>
        <taxon>Xylariomycetidae</taxon>
        <taxon>Xylariales</taxon>
        <taxon>Diatrypaceae</taxon>
        <taxon>Eutypa</taxon>
    </lineage>
</organism>
<gene>
    <name evidence="2" type="ORF">UCREL1_7652</name>
</gene>
<dbReference type="Proteomes" id="UP000012174">
    <property type="component" value="Unassembled WGS sequence"/>
</dbReference>
<name>M7SLV7_EUTLA</name>
<sequence length="296" mass="32695">MPRGQKKPPTGHGKAQSESARARARARGQQSRHPRQQERAHNPVAGEDGLGSDYEIPDGGDADTNPGYQSTTYPDGSDDPNSLGAYTTTQNSMYQEWNTAGNMSHYEASAENTSSRSYPQEQQVRYPTLSDTTLDDDLASEYVDQQPYQSQQPTAVDHGADDEYLDQQFRDMVVDDAEVPFEQEGMHPNSEGDGTFGMYTMPVSEAASYPDSFPYYRNGHVPAPLAPVDERILDEQIGETLSSQGSLTVDMGSDTYVDLYSLDEILANSIIEHPTSRTRWKERSPHVLTGANKTVS</sequence>
<feature type="region of interest" description="Disordered" evidence="1">
    <location>
        <begin position="1"/>
        <end position="90"/>
    </location>
</feature>
<dbReference type="EMBL" id="KB706881">
    <property type="protein sequence ID" value="EMR65378.1"/>
    <property type="molecule type" value="Genomic_DNA"/>
</dbReference>
<protein>
    <submittedName>
        <fullName evidence="2">Uncharacterized protein</fullName>
    </submittedName>
</protein>
<evidence type="ECO:0000256" key="1">
    <source>
        <dbReference type="SAM" id="MobiDB-lite"/>
    </source>
</evidence>
<reference evidence="3" key="1">
    <citation type="journal article" date="2013" name="Genome Announc.">
        <title>Draft genome sequence of the grapevine dieback fungus Eutypa lata UCR-EL1.</title>
        <authorList>
            <person name="Blanco-Ulate B."/>
            <person name="Rolshausen P.E."/>
            <person name="Cantu D."/>
        </authorList>
    </citation>
    <scope>NUCLEOTIDE SEQUENCE [LARGE SCALE GENOMIC DNA]</scope>
    <source>
        <strain evidence="3">UCR-EL1</strain>
    </source>
</reference>
<evidence type="ECO:0000313" key="3">
    <source>
        <dbReference type="Proteomes" id="UP000012174"/>
    </source>
</evidence>
<feature type="region of interest" description="Disordered" evidence="1">
    <location>
        <begin position="276"/>
        <end position="296"/>
    </location>
</feature>
<feature type="compositionally biased region" description="Basic residues" evidence="1">
    <location>
        <begin position="22"/>
        <end position="34"/>
    </location>
</feature>
<dbReference type="AlphaFoldDB" id="M7SLV7"/>
<dbReference type="HOGENOM" id="CLU_940198_0_0_1"/>
<proteinExistence type="predicted"/>
<evidence type="ECO:0000313" key="2">
    <source>
        <dbReference type="EMBL" id="EMR65378.1"/>
    </source>
</evidence>
<dbReference type="KEGG" id="ela:UCREL1_7652"/>